<evidence type="ECO:0000313" key="1">
    <source>
        <dbReference type="EMBL" id="ASJ73332.1"/>
    </source>
</evidence>
<evidence type="ECO:0000313" key="2">
    <source>
        <dbReference type="Proteomes" id="UP000250079"/>
    </source>
</evidence>
<dbReference type="OrthoDB" id="6399250at2"/>
<evidence type="ECO:0008006" key="3">
    <source>
        <dbReference type="Google" id="ProtNLM"/>
    </source>
</evidence>
<name>A0A2Z2NPC2_9GAMM</name>
<dbReference type="KEGG" id="gai:IMCC3135_16250"/>
<reference evidence="1 2" key="1">
    <citation type="submission" date="2016-12" db="EMBL/GenBank/DDBJ databases">
        <authorList>
            <person name="Song W.-J."/>
            <person name="Kurnit D.M."/>
        </authorList>
    </citation>
    <scope>NUCLEOTIDE SEQUENCE [LARGE SCALE GENOMIC DNA]</scope>
    <source>
        <strain evidence="1 2">IMCC3135</strain>
    </source>
</reference>
<gene>
    <name evidence="1" type="ORF">IMCC3135_16250</name>
</gene>
<dbReference type="AlphaFoldDB" id="A0A2Z2NPC2"/>
<organism evidence="1 2">
    <name type="scientific">Granulosicoccus antarcticus IMCC3135</name>
    <dbReference type="NCBI Taxonomy" id="1192854"/>
    <lineage>
        <taxon>Bacteria</taxon>
        <taxon>Pseudomonadati</taxon>
        <taxon>Pseudomonadota</taxon>
        <taxon>Gammaproteobacteria</taxon>
        <taxon>Chromatiales</taxon>
        <taxon>Granulosicoccaceae</taxon>
        <taxon>Granulosicoccus</taxon>
    </lineage>
</organism>
<dbReference type="Pfam" id="PF07437">
    <property type="entry name" value="YfaZ"/>
    <property type="match status" value="1"/>
</dbReference>
<keyword evidence="2" id="KW-1185">Reference proteome</keyword>
<proteinExistence type="predicted"/>
<dbReference type="InterPro" id="IPR009998">
    <property type="entry name" value="YfaZ"/>
</dbReference>
<dbReference type="Proteomes" id="UP000250079">
    <property type="component" value="Chromosome"/>
</dbReference>
<accession>A0A2Z2NPC2</accession>
<dbReference type="EMBL" id="CP018632">
    <property type="protein sequence ID" value="ASJ73332.1"/>
    <property type="molecule type" value="Genomic_DNA"/>
</dbReference>
<sequence length="108" mass="12134">MSFGSRGYVALLGVENADVFGLALGVEAEFTVPVKSLPLRLSASYFYAPDILAFGDADRIFDWDVNVGLQIRDSMMVYTGVRYLQMDTRPGKREVDDRLHVGVRWNLD</sequence>
<dbReference type="RefSeq" id="WP_157736030.1">
    <property type="nucleotide sequence ID" value="NZ_CP018632.1"/>
</dbReference>
<protein>
    <recommendedName>
        <fullName evidence="3">Porin domain-containing protein</fullName>
    </recommendedName>
</protein>